<keyword evidence="6" id="KW-0808">Transferase</keyword>
<dbReference type="SUPFAM" id="SSF52540">
    <property type="entry name" value="P-loop containing nucleoside triphosphate hydrolases"/>
    <property type="match status" value="1"/>
</dbReference>
<organism evidence="6 7">
    <name type="scientific">Kipferlia bialata</name>
    <dbReference type="NCBI Taxonomy" id="797122"/>
    <lineage>
        <taxon>Eukaryota</taxon>
        <taxon>Metamonada</taxon>
        <taxon>Carpediemonas-like organisms</taxon>
        <taxon>Kipferlia</taxon>
    </lineage>
</organism>
<dbReference type="GO" id="GO:0005783">
    <property type="term" value="C:endoplasmic reticulum"/>
    <property type="evidence" value="ECO:0007669"/>
    <property type="project" value="TreeGrafter"/>
</dbReference>
<dbReference type="InterPro" id="IPR027417">
    <property type="entry name" value="P-loop_NTPase"/>
</dbReference>
<accession>A0A9K3GM18</accession>
<dbReference type="GO" id="GO:0062101">
    <property type="term" value="F:peptidyl-aspartic acid 3-dioxygenase activity"/>
    <property type="evidence" value="ECO:0007669"/>
    <property type="project" value="InterPro"/>
</dbReference>
<dbReference type="InterPro" id="IPR049629">
    <property type="entry name" value="DPY30_SDC1_DD"/>
</dbReference>
<dbReference type="Gene3D" id="3.40.50.720">
    <property type="entry name" value="NAD(P)-binding Rossmann-like Domain"/>
    <property type="match status" value="1"/>
</dbReference>
<evidence type="ECO:0000256" key="2">
    <source>
        <dbReference type="ARBA" id="ARBA00010849"/>
    </source>
</evidence>
<comment type="subcellular location">
    <subcellularLocation>
        <location evidence="1">Nucleus</location>
    </subcellularLocation>
</comment>
<evidence type="ECO:0000256" key="5">
    <source>
        <dbReference type="SAM" id="MobiDB-lite"/>
    </source>
</evidence>
<dbReference type="Gene3D" id="1.20.890.10">
    <property type="entry name" value="cAMP-dependent protein kinase regulatory subunit, dimerization-anchoring domain"/>
    <property type="match status" value="1"/>
</dbReference>
<keyword evidence="7" id="KW-1185">Reference proteome</keyword>
<feature type="coiled-coil region" evidence="4">
    <location>
        <begin position="763"/>
        <end position="825"/>
    </location>
</feature>
<dbReference type="AlphaFoldDB" id="A0A9K3GM18"/>
<gene>
    <name evidence="6" type="ORF">KIPB_010035</name>
</gene>
<dbReference type="Proteomes" id="UP000265618">
    <property type="component" value="Unassembled WGS sequence"/>
</dbReference>
<dbReference type="Pfam" id="PF05186">
    <property type="entry name" value="Dpy-30"/>
    <property type="match status" value="1"/>
</dbReference>
<dbReference type="InterPro" id="IPR036291">
    <property type="entry name" value="NAD(P)-bd_dom_sf"/>
</dbReference>
<dbReference type="OrthoDB" id="10262413at2759"/>
<comment type="caution">
    <text evidence="6">The sequence shown here is derived from an EMBL/GenBank/DDBJ whole genome shotgun (WGS) entry which is preliminary data.</text>
</comment>
<reference evidence="6 7" key="1">
    <citation type="journal article" date="2018" name="PLoS ONE">
        <title>The draft genome of Kipferlia bialata reveals reductive genome evolution in fornicate parasites.</title>
        <authorList>
            <person name="Tanifuji G."/>
            <person name="Takabayashi S."/>
            <person name="Kume K."/>
            <person name="Takagi M."/>
            <person name="Nakayama T."/>
            <person name="Kamikawa R."/>
            <person name="Inagaki Y."/>
            <person name="Hashimoto T."/>
        </authorList>
    </citation>
    <scope>NUCLEOTIDE SEQUENCE [LARGE SCALE GENOMIC DNA]</scope>
    <source>
        <strain evidence="6">NY0173</strain>
    </source>
</reference>
<dbReference type="SUPFAM" id="SSF51735">
    <property type="entry name" value="NAD(P)-binding Rossmann-fold domains"/>
    <property type="match status" value="1"/>
</dbReference>
<keyword evidence="3" id="KW-0539">Nucleus</keyword>
<dbReference type="EMBL" id="BDIP01003593">
    <property type="protein sequence ID" value="GIQ87898.1"/>
    <property type="molecule type" value="Genomic_DNA"/>
</dbReference>
<dbReference type="InterPro" id="IPR007858">
    <property type="entry name" value="Dpy-30_motif"/>
</dbReference>
<keyword evidence="6" id="KW-0418">Kinase</keyword>
<evidence type="ECO:0000256" key="4">
    <source>
        <dbReference type="SAM" id="Coils"/>
    </source>
</evidence>
<evidence type="ECO:0000256" key="3">
    <source>
        <dbReference type="ARBA" id="ARBA00023242"/>
    </source>
</evidence>
<dbReference type="CDD" id="cd22965">
    <property type="entry name" value="DD_DPY30_SDC1"/>
    <property type="match status" value="1"/>
</dbReference>
<evidence type="ECO:0000313" key="6">
    <source>
        <dbReference type="EMBL" id="GIQ87898.1"/>
    </source>
</evidence>
<dbReference type="PANTHER" id="PTHR12366:SF29">
    <property type="entry name" value="ASPARTYL BETA-HYDROXYLASE, ISOFORM L"/>
    <property type="match status" value="1"/>
</dbReference>
<keyword evidence="4" id="KW-0175">Coiled coil</keyword>
<evidence type="ECO:0000313" key="7">
    <source>
        <dbReference type="Proteomes" id="UP000265618"/>
    </source>
</evidence>
<feature type="compositionally biased region" description="Acidic residues" evidence="5">
    <location>
        <begin position="502"/>
        <end position="531"/>
    </location>
</feature>
<feature type="region of interest" description="Disordered" evidence="5">
    <location>
        <begin position="494"/>
        <end position="535"/>
    </location>
</feature>
<feature type="region of interest" description="Disordered" evidence="5">
    <location>
        <begin position="657"/>
        <end position="696"/>
    </location>
</feature>
<name>A0A9K3GM18_9EUKA</name>
<evidence type="ECO:0000256" key="1">
    <source>
        <dbReference type="ARBA" id="ARBA00004123"/>
    </source>
</evidence>
<dbReference type="InterPro" id="IPR039038">
    <property type="entry name" value="ASPH"/>
</dbReference>
<feature type="compositionally biased region" description="Acidic residues" evidence="5">
    <location>
        <begin position="664"/>
        <end position="676"/>
    </location>
</feature>
<dbReference type="Gene3D" id="3.40.50.300">
    <property type="entry name" value="P-loop containing nucleotide triphosphate hydrolases"/>
    <property type="match status" value="1"/>
</dbReference>
<feature type="region of interest" description="Disordered" evidence="5">
    <location>
        <begin position="107"/>
        <end position="171"/>
    </location>
</feature>
<feature type="compositionally biased region" description="Acidic residues" evidence="5">
    <location>
        <begin position="114"/>
        <end position="163"/>
    </location>
</feature>
<comment type="similarity">
    <text evidence="2">Belongs to the dpy-30 family.</text>
</comment>
<dbReference type="GO" id="GO:0005634">
    <property type="term" value="C:nucleus"/>
    <property type="evidence" value="ECO:0007669"/>
    <property type="project" value="UniProtKB-SubCell"/>
</dbReference>
<protein>
    <submittedName>
        <fullName evidence="6">Adenylate kinase/UMP-CMP kinase</fullName>
    </submittedName>
</protein>
<proteinExistence type="inferred from homology"/>
<sequence length="872" mass="96549">MRVFISHLDTVPSRTLTHVFSQFGWEVYGNILDIDCPPAPITATQVFPRPSEDMEEFRRGILSCSVVIYDVEIPEDATTACEICAASPTERVFLLLSTLLTWARSPLLPKPEPEPLEEPEWSEAEEDEEKEGEEEEEEPEEEEPEEEEEEEEEEEPYGVDEQDYQGRRPHANYRSHLTCERAVARRIRFSPHISGNVINAGVIYGRGETGFFPLFKAAFEGARLPLYGSDHGRVIPTIHALDLAVLCHALATDPAESVYVFAVDKTLHTARQITEAIAQTALPDPAQERFAIEREEKRLKRLGKPKTKKQWARFKASPPAPRPLPEYVAEIPPEEYLLMEGIEALRLDLPVVPGAAQALELAPLSTSFVGCVDMVMQEFLDAWRLSGPRVLVEGRPGSGKTTLGKAVADRYKVPLLTPLSILDRARACATVVERHQELLAQEDGAVLESPEWPSIVRSTLLYDVSLRVQGYVLDTMPVQADQVTTLFERIPLPTLAKKKPEGEEEEEEEPEEEEEEEEEEDELPEDDELDPADLVPRIRRRLLRPSCGPALTLRGRLGVTNARAKPAKVVDLLPATCFQHPLGPRVPVPSVLAEAGAGVSTNALLARLSEVADPAQPDPSLGERRAEVEAAMPGYNDRDMAWRGVLAKEEERLEAIAKAKAEAEAEDEPEEEEDEEGKAKAKAPEPEPEEPSLSDSVKPCTVLRYLTLMFGDSGCSLVPFGHPAFEAGINACPSLAEYKGMTPEAEMGLVQVVAGPARGFQPTKAEVRAEAEAEREREEAEARAKEEARVAAVEAAAEARRLVVALTAEREAEAEAEAKKRLESLSVPYRQYLQQTVMSAVSDGLSQLGRIRPADPIDWLGEFLMRRAVPDL</sequence>
<dbReference type="PANTHER" id="PTHR12366">
    <property type="entry name" value="ASPARTYL/ASPARAGINYL BETA-HYDROXYLASE"/>
    <property type="match status" value="1"/>
</dbReference>
<dbReference type="GO" id="GO:0016301">
    <property type="term" value="F:kinase activity"/>
    <property type="evidence" value="ECO:0007669"/>
    <property type="project" value="UniProtKB-KW"/>
</dbReference>